<dbReference type="EMBL" id="WTVA01000015">
    <property type="protein sequence ID" value="MZR23872.1"/>
    <property type="molecule type" value="Genomic_DNA"/>
</dbReference>
<dbReference type="PANTHER" id="PTHR33508:SF1">
    <property type="entry name" value="UPF0056 MEMBRANE PROTEIN YHCE"/>
    <property type="match status" value="1"/>
</dbReference>
<comment type="subcellular location">
    <subcellularLocation>
        <location evidence="1 7">Cell membrane</location>
        <topology evidence="1 7">Multi-pass membrane protein</topology>
    </subcellularLocation>
</comment>
<evidence type="ECO:0000256" key="4">
    <source>
        <dbReference type="ARBA" id="ARBA00022692"/>
    </source>
</evidence>
<dbReference type="PANTHER" id="PTHR33508">
    <property type="entry name" value="UPF0056 MEMBRANE PROTEIN YHCE"/>
    <property type="match status" value="1"/>
</dbReference>
<comment type="caution">
    <text evidence="8">The sequence shown here is derived from an EMBL/GenBank/DDBJ whole genome shotgun (WGS) entry which is preliminary data.</text>
</comment>
<dbReference type="GO" id="GO:0005886">
    <property type="term" value="C:plasma membrane"/>
    <property type="evidence" value="ECO:0007669"/>
    <property type="project" value="UniProtKB-SubCell"/>
</dbReference>
<feature type="transmembrane region" description="Helical" evidence="7">
    <location>
        <begin position="115"/>
        <end position="137"/>
    </location>
</feature>
<organism evidence="8 9">
    <name type="scientific">Sneathiella chungangensis</name>
    <dbReference type="NCBI Taxonomy" id="1418234"/>
    <lineage>
        <taxon>Bacteria</taxon>
        <taxon>Pseudomonadati</taxon>
        <taxon>Pseudomonadota</taxon>
        <taxon>Alphaproteobacteria</taxon>
        <taxon>Sneathiellales</taxon>
        <taxon>Sneathiellaceae</taxon>
        <taxon>Sneathiella</taxon>
    </lineage>
</organism>
<evidence type="ECO:0000313" key="9">
    <source>
        <dbReference type="Proteomes" id="UP000445696"/>
    </source>
</evidence>
<keyword evidence="5 7" id="KW-1133">Transmembrane helix</keyword>
<feature type="transmembrane region" description="Helical" evidence="7">
    <location>
        <begin position="6"/>
        <end position="28"/>
    </location>
</feature>
<dbReference type="Proteomes" id="UP000445696">
    <property type="component" value="Unassembled WGS sequence"/>
</dbReference>
<evidence type="ECO:0000256" key="7">
    <source>
        <dbReference type="RuleBase" id="RU362048"/>
    </source>
</evidence>
<evidence type="ECO:0000256" key="6">
    <source>
        <dbReference type="ARBA" id="ARBA00023136"/>
    </source>
</evidence>
<name>A0A845MJS0_9PROT</name>
<feature type="transmembrane region" description="Helical" evidence="7">
    <location>
        <begin position="40"/>
        <end position="59"/>
    </location>
</feature>
<feature type="transmembrane region" description="Helical" evidence="7">
    <location>
        <begin position="143"/>
        <end position="166"/>
    </location>
</feature>
<keyword evidence="3" id="KW-1003">Cell membrane</keyword>
<dbReference type="RefSeq" id="WP_161340297.1">
    <property type="nucleotide sequence ID" value="NZ_JBHSDG010000003.1"/>
</dbReference>
<comment type="similarity">
    <text evidence="2 7">Belongs to the UPF0056 (MarC) family.</text>
</comment>
<dbReference type="AlphaFoldDB" id="A0A845MJS0"/>
<dbReference type="InterPro" id="IPR002771">
    <property type="entry name" value="Multi_antbiot-R_MarC"/>
</dbReference>
<evidence type="ECO:0000256" key="5">
    <source>
        <dbReference type="ARBA" id="ARBA00022989"/>
    </source>
</evidence>
<evidence type="ECO:0000256" key="2">
    <source>
        <dbReference type="ARBA" id="ARBA00009784"/>
    </source>
</evidence>
<sequence length="209" mass="21516">MLEIALIAFTTFFATIGPLDVAALFAALTVNASAREKRQMALKGSLIGGGILFFFALFGKAVLTSFGITLPALQASGGILLLLIAIDMVFARDSGSTTPTDEEQAEARGKKDVSVFPLATPLIAGPGAIGAAVLLVAEAKGDTVHTAIVIGVLVGMILLTFLLMLLATQVQKLLGVTGLHVISRVVGVLLAALAVQFIFNGIRDSGLLG</sequence>
<evidence type="ECO:0000313" key="8">
    <source>
        <dbReference type="EMBL" id="MZR23872.1"/>
    </source>
</evidence>
<dbReference type="NCBIfam" id="TIGR00427">
    <property type="entry name" value="NAAT family transporter"/>
    <property type="match status" value="1"/>
</dbReference>
<feature type="transmembrane region" description="Helical" evidence="7">
    <location>
        <begin position="65"/>
        <end position="86"/>
    </location>
</feature>
<evidence type="ECO:0000256" key="1">
    <source>
        <dbReference type="ARBA" id="ARBA00004651"/>
    </source>
</evidence>
<keyword evidence="6 7" id="KW-0472">Membrane</keyword>
<keyword evidence="4 7" id="KW-0812">Transmembrane</keyword>
<dbReference type="Pfam" id="PF01914">
    <property type="entry name" value="MarC"/>
    <property type="match status" value="1"/>
</dbReference>
<proteinExistence type="inferred from homology"/>
<reference evidence="8 9" key="1">
    <citation type="journal article" date="2014" name="Int. J. Syst. Evol. Microbiol.">
        <title>Sneathiella chungangensis sp. nov., isolated from a marine sand, and emended description of the genus Sneathiella.</title>
        <authorList>
            <person name="Siamphan C."/>
            <person name="Kim H."/>
            <person name="Lee J.S."/>
            <person name="Kim W."/>
        </authorList>
    </citation>
    <scope>NUCLEOTIDE SEQUENCE [LARGE SCALE GENOMIC DNA]</scope>
    <source>
        <strain evidence="8 9">KCTC 32476</strain>
    </source>
</reference>
<dbReference type="OrthoDB" id="21094at2"/>
<accession>A0A845MJS0</accession>
<feature type="transmembrane region" description="Helical" evidence="7">
    <location>
        <begin position="173"/>
        <end position="199"/>
    </location>
</feature>
<keyword evidence="9" id="KW-1185">Reference proteome</keyword>
<protein>
    <recommendedName>
        <fullName evidence="7">UPF0056 membrane protein</fullName>
    </recommendedName>
</protein>
<evidence type="ECO:0000256" key="3">
    <source>
        <dbReference type="ARBA" id="ARBA00022475"/>
    </source>
</evidence>
<gene>
    <name evidence="8" type="ORF">GQF03_16160</name>
</gene>